<feature type="compositionally biased region" description="Basic and acidic residues" evidence="1">
    <location>
        <begin position="240"/>
        <end position="256"/>
    </location>
</feature>
<proteinExistence type="predicted"/>
<name>K0RP27_THAOC</name>
<dbReference type="EMBL" id="AGNL01043265">
    <property type="protein sequence ID" value="EJK50641.1"/>
    <property type="molecule type" value="Genomic_DNA"/>
</dbReference>
<dbReference type="Proteomes" id="UP000266841">
    <property type="component" value="Unassembled WGS sequence"/>
</dbReference>
<feature type="region of interest" description="Disordered" evidence="1">
    <location>
        <begin position="236"/>
        <end position="256"/>
    </location>
</feature>
<evidence type="ECO:0000256" key="1">
    <source>
        <dbReference type="SAM" id="MobiDB-lite"/>
    </source>
</evidence>
<dbReference type="AlphaFoldDB" id="K0RP27"/>
<sequence>MTFISPSPTCPTDYTRSTDSSKRKDEALPGIQSSHSYQSHLELYWTTSEEGQEKKMLGLWKFCAVTMLLGTSDAQQCQDVCGNYHKIYLGGNVCWQPWPVSCSLAESGNRNLCADDSGAMGVCICNMFGLRACSECTPVSRSRRTGGPDADEIAEADYQSYLKMTTGAKIDALMMGGMRDFCPEGTVLRDQARLVVDLEDYADKDGNGALTLEEYGAFSTLSGMDMFVDELDCVAAGGDDGPRESPERRPRGTAERRRRIEATFSTKGFPGAIRHSVTAFLCFQLSAIRTNFSSPHPS</sequence>
<protein>
    <submittedName>
        <fullName evidence="2">Uncharacterized protein</fullName>
    </submittedName>
</protein>
<dbReference type="InterPro" id="IPR018247">
    <property type="entry name" value="EF_Hand_1_Ca_BS"/>
</dbReference>
<comment type="caution">
    <text evidence="2">The sequence shown here is derived from an EMBL/GenBank/DDBJ whole genome shotgun (WGS) entry which is preliminary data.</text>
</comment>
<reference evidence="2 3" key="1">
    <citation type="journal article" date="2012" name="Genome Biol.">
        <title>Genome and low-iron response of an oceanic diatom adapted to chronic iron limitation.</title>
        <authorList>
            <person name="Lommer M."/>
            <person name="Specht M."/>
            <person name="Roy A.S."/>
            <person name="Kraemer L."/>
            <person name="Andreson R."/>
            <person name="Gutowska M.A."/>
            <person name="Wolf J."/>
            <person name="Bergner S.V."/>
            <person name="Schilhabel M.B."/>
            <person name="Klostermeier U.C."/>
            <person name="Beiko R.G."/>
            <person name="Rosenstiel P."/>
            <person name="Hippler M."/>
            <person name="Laroche J."/>
        </authorList>
    </citation>
    <scope>NUCLEOTIDE SEQUENCE [LARGE SCALE GENOMIC DNA]</scope>
    <source>
        <strain evidence="2 3">CCMP1005</strain>
    </source>
</reference>
<accession>K0RP27</accession>
<evidence type="ECO:0000313" key="2">
    <source>
        <dbReference type="EMBL" id="EJK50641.1"/>
    </source>
</evidence>
<keyword evidence="3" id="KW-1185">Reference proteome</keyword>
<evidence type="ECO:0000313" key="3">
    <source>
        <dbReference type="Proteomes" id="UP000266841"/>
    </source>
</evidence>
<organism evidence="2 3">
    <name type="scientific">Thalassiosira oceanica</name>
    <name type="common">Marine diatom</name>
    <dbReference type="NCBI Taxonomy" id="159749"/>
    <lineage>
        <taxon>Eukaryota</taxon>
        <taxon>Sar</taxon>
        <taxon>Stramenopiles</taxon>
        <taxon>Ochrophyta</taxon>
        <taxon>Bacillariophyta</taxon>
        <taxon>Coscinodiscophyceae</taxon>
        <taxon>Thalassiosirophycidae</taxon>
        <taxon>Thalassiosirales</taxon>
        <taxon>Thalassiosiraceae</taxon>
        <taxon>Thalassiosira</taxon>
    </lineage>
</organism>
<feature type="compositionally biased region" description="Polar residues" evidence="1">
    <location>
        <begin position="1"/>
        <end position="18"/>
    </location>
</feature>
<feature type="region of interest" description="Disordered" evidence="1">
    <location>
        <begin position="1"/>
        <end position="29"/>
    </location>
</feature>
<dbReference type="PROSITE" id="PS00018">
    <property type="entry name" value="EF_HAND_1"/>
    <property type="match status" value="1"/>
</dbReference>
<gene>
    <name evidence="2" type="ORF">THAOC_30321</name>
</gene>